<dbReference type="PANTHER" id="PTHR31212:SF4">
    <property type="entry name" value="ALPHA-KETOGLUTARATE-DEPENDENT DIOXYGENASE ALKB HOMOLOG 3"/>
    <property type="match status" value="1"/>
</dbReference>
<dbReference type="InterPro" id="IPR032854">
    <property type="entry name" value="ALKBH3"/>
</dbReference>
<keyword evidence="2" id="KW-0560">Oxidoreductase</keyword>
<dbReference type="InterPro" id="IPR005123">
    <property type="entry name" value="Oxoglu/Fe-dep_dioxygenase_dom"/>
</dbReference>
<reference evidence="2 3" key="1">
    <citation type="submission" date="2021-02" db="EMBL/GenBank/DDBJ databases">
        <title>De Novo genome assembly of isolated myxobacteria.</title>
        <authorList>
            <person name="Stevens D.C."/>
        </authorList>
    </citation>
    <scope>NUCLEOTIDE SEQUENCE [LARGE SCALE GENOMIC DNA]</scope>
    <source>
        <strain evidence="2 3">SCHIC003</strain>
    </source>
</reference>
<evidence type="ECO:0000313" key="3">
    <source>
        <dbReference type="Proteomes" id="UP000663090"/>
    </source>
</evidence>
<dbReference type="GO" id="GO:0051213">
    <property type="term" value="F:dioxygenase activity"/>
    <property type="evidence" value="ECO:0007669"/>
    <property type="project" value="UniProtKB-KW"/>
</dbReference>
<dbReference type="Pfam" id="PF13532">
    <property type="entry name" value="2OG-FeII_Oxy_2"/>
    <property type="match status" value="1"/>
</dbReference>
<dbReference type="RefSeq" id="WP_206719201.1">
    <property type="nucleotide sequence ID" value="NZ_CP071091.1"/>
</dbReference>
<dbReference type="PROSITE" id="PS51471">
    <property type="entry name" value="FE2OG_OXY"/>
    <property type="match status" value="1"/>
</dbReference>
<evidence type="ECO:0000259" key="1">
    <source>
        <dbReference type="PROSITE" id="PS51471"/>
    </source>
</evidence>
<proteinExistence type="predicted"/>
<keyword evidence="3" id="KW-1185">Reference proteome</keyword>
<dbReference type="SUPFAM" id="SSF51197">
    <property type="entry name" value="Clavaminate synthase-like"/>
    <property type="match status" value="1"/>
</dbReference>
<feature type="domain" description="Fe2OG dioxygenase" evidence="1">
    <location>
        <begin position="95"/>
        <end position="193"/>
    </location>
</feature>
<dbReference type="InterPro" id="IPR027450">
    <property type="entry name" value="AlkB-like"/>
</dbReference>
<dbReference type="InterPro" id="IPR037151">
    <property type="entry name" value="AlkB-like_sf"/>
</dbReference>
<dbReference type="Proteomes" id="UP000663090">
    <property type="component" value="Chromosome"/>
</dbReference>
<sequence>MSELRSIPLGDVCEVVVGQLPRELVPGTEGFEALWELHPSEFHEIMIHGRQVRTPRWQQAYGADYHYTGRVNRALPLVAPMDAWLAWARETFDVRLNGLLLNWYDGTVGHYIGKHRDSDVHRIEGSPIVTLSFGEERAFRMRPWRGEGFTDIPAVNGGVIVIPWSTNRAFTHEVPASARARGRRISVTLRAFDS</sequence>
<gene>
    <name evidence="2" type="ORF">JY572_16740</name>
</gene>
<organism evidence="2 3">
    <name type="scientific">Myxococcus landrumensis</name>
    <dbReference type="NCBI Taxonomy" id="2813577"/>
    <lineage>
        <taxon>Bacteria</taxon>
        <taxon>Pseudomonadati</taxon>
        <taxon>Myxococcota</taxon>
        <taxon>Myxococcia</taxon>
        <taxon>Myxococcales</taxon>
        <taxon>Cystobacterineae</taxon>
        <taxon>Myxococcaceae</taxon>
        <taxon>Myxococcus</taxon>
    </lineage>
</organism>
<protein>
    <submittedName>
        <fullName evidence="2">Alpha-ketoglutarate-dependent dioxygenase AlkB</fullName>
    </submittedName>
</protein>
<name>A0ABX7NFG5_9BACT</name>
<accession>A0ABX7NFG5</accession>
<dbReference type="EMBL" id="CP071091">
    <property type="protein sequence ID" value="QSQ17582.1"/>
    <property type="molecule type" value="Genomic_DNA"/>
</dbReference>
<evidence type="ECO:0000313" key="2">
    <source>
        <dbReference type="EMBL" id="QSQ17582.1"/>
    </source>
</evidence>
<dbReference type="Gene3D" id="2.60.120.590">
    <property type="entry name" value="Alpha-ketoglutarate-dependent dioxygenase AlkB-like"/>
    <property type="match status" value="1"/>
</dbReference>
<keyword evidence="2" id="KW-0223">Dioxygenase</keyword>
<dbReference type="PANTHER" id="PTHR31212">
    <property type="entry name" value="ALPHA-KETOGLUTARATE-DEPENDENT DIOXYGENASE ALKB HOMOLOG 3"/>
    <property type="match status" value="1"/>
</dbReference>